<keyword evidence="3" id="KW-0677">Repeat</keyword>
<sequence length="553" mass="64603">MSLPFLPGFSFNTSLGKTNFHKPHYLDNYCGMPLEVGMWKPGIGGDKRPCFQWTSPPYSHIPKSSNCLGNSSLPRWIAFDKQVLSFDGYFQESVTEHKEGQFRIRKVKLYFFLEDDTLMVVEPRIRNTGLCQGVIVKRHRIHKPEPCSHLYYTAEDFNLGTEIDIYGRVYKICDCDSFTSSFYKNIGIILKRPVPFTSIPFEKKIMQEKDGRKKRPENVELMSSMQFFTRDPFVLRFYCYWDDRENMFGDVRQFVMNYFLSDDTIELIEVLPQNSGRDKIPWFLKRSKVPKKPETMRNVGATAKHSVLNVLGESGWTSRYLMDPLEVGRTYDDFYLDSDIRIGSSLNVYNRRIIVHSMDNFTKDYYRKKYGISTDSLKKHIDLYKQKYCHLPPYNGFGSEEDSAGNCLTLHPETLRSNDAIQFFVHDRRALDSNLLRFEACLMSSFAPDTQRKFIVLYFRTNDTFKIFEVKVNNSGYIGGTFAYRQRIPKPNQPRFKCELSRYYGKEDLYIGSVIVYSGHSFVLTMADEYALSYMERNCNEVCMCLCVCVCAW</sequence>
<evidence type="ECO:0000313" key="7">
    <source>
        <dbReference type="EMBL" id="ESO04736.1"/>
    </source>
</evidence>
<dbReference type="GO" id="GO:0005930">
    <property type="term" value="C:axoneme"/>
    <property type="evidence" value="ECO:0007669"/>
    <property type="project" value="UniProtKB-SubCell"/>
</dbReference>
<dbReference type="SMART" id="SM00676">
    <property type="entry name" value="DM10"/>
    <property type="match status" value="3"/>
</dbReference>
<dbReference type="KEGG" id="hro:HELRODRAFT_78915"/>
<feature type="domain" description="DM10" evidence="6">
    <location>
        <begin position="80"/>
        <end position="187"/>
    </location>
</feature>
<dbReference type="CTD" id="20215621"/>
<keyword evidence="5" id="KW-0966">Cell projection</keyword>
<comment type="subcellular location">
    <subcellularLocation>
        <location evidence="1">Cytoplasm</location>
        <location evidence="1">Cytoskeleton</location>
        <location evidence="1">Cilium axoneme</location>
    </subcellularLocation>
</comment>
<dbReference type="Proteomes" id="UP000015101">
    <property type="component" value="Unassembled WGS sequence"/>
</dbReference>
<proteinExistence type="predicted"/>
<evidence type="ECO:0000313" key="8">
    <source>
        <dbReference type="EnsemblMetazoa" id="HelroP78915"/>
    </source>
</evidence>
<dbReference type="eggNOG" id="KOG0043">
    <property type="taxonomic scope" value="Eukaryota"/>
</dbReference>
<dbReference type="FunCoup" id="T1G3H3">
    <property type="interactions" value="15"/>
</dbReference>
<evidence type="ECO:0000256" key="3">
    <source>
        <dbReference type="ARBA" id="ARBA00022737"/>
    </source>
</evidence>
<keyword evidence="4" id="KW-0206">Cytoskeleton</keyword>
<name>T1G3H3_HELRO</name>
<feature type="domain" description="DM10" evidence="6">
    <location>
        <begin position="432"/>
        <end position="539"/>
    </location>
</feature>
<dbReference type="EnsemblMetazoa" id="HelroT78915">
    <property type="protein sequence ID" value="HelroP78915"/>
    <property type="gene ID" value="HelroG78915"/>
</dbReference>
<keyword evidence="9" id="KW-1185">Reference proteome</keyword>
<dbReference type="PANTHER" id="PTHR12086">
    <property type="entry name" value="EF-HAND DOMAIN C-TERMINAL CONTAINING PROTEIN"/>
    <property type="match status" value="1"/>
</dbReference>
<evidence type="ECO:0000256" key="4">
    <source>
        <dbReference type="ARBA" id="ARBA00023212"/>
    </source>
</evidence>
<dbReference type="PANTHER" id="PTHR12086:SF11">
    <property type="entry name" value="EF-HAND DOMAIN-CONTAINING FAMILY MEMBER C2"/>
    <property type="match status" value="1"/>
</dbReference>
<dbReference type="InParanoid" id="T1G3H3"/>
<keyword evidence="2" id="KW-0963">Cytoplasm</keyword>
<gene>
    <name evidence="8" type="primary">20215621</name>
    <name evidence="7" type="ORF">HELRODRAFT_78915</name>
</gene>
<dbReference type="FunFam" id="2.30.29.170:FF:000004">
    <property type="entry name" value="EF-hand domain containing 2"/>
    <property type="match status" value="1"/>
</dbReference>
<evidence type="ECO:0000256" key="5">
    <source>
        <dbReference type="ARBA" id="ARBA00023273"/>
    </source>
</evidence>
<dbReference type="RefSeq" id="XP_009017315.1">
    <property type="nucleotide sequence ID" value="XM_009019067.1"/>
</dbReference>
<evidence type="ECO:0000313" key="9">
    <source>
        <dbReference type="Proteomes" id="UP000015101"/>
    </source>
</evidence>
<dbReference type="GO" id="GO:0010975">
    <property type="term" value="P:regulation of neuron projection development"/>
    <property type="evidence" value="ECO:0000318"/>
    <property type="project" value="GO_Central"/>
</dbReference>
<organism evidence="8 9">
    <name type="scientific">Helobdella robusta</name>
    <name type="common">Californian leech</name>
    <dbReference type="NCBI Taxonomy" id="6412"/>
    <lineage>
        <taxon>Eukaryota</taxon>
        <taxon>Metazoa</taxon>
        <taxon>Spiralia</taxon>
        <taxon>Lophotrochozoa</taxon>
        <taxon>Annelida</taxon>
        <taxon>Clitellata</taxon>
        <taxon>Hirudinea</taxon>
        <taxon>Rhynchobdellida</taxon>
        <taxon>Glossiphoniidae</taxon>
        <taxon>Helobdella</taxon>
    </lineage>
</organism>
<dbReference type="EMBL" id="AMQM01004207">
    <property type="status" value="NOT_ANNOTATED_CDS"/>
    <property type="molecule type" value="Genomic_DNA"/>
</dbReference>
<dbReference type="HOGENOM" id="CLU_018366_1_0_1"/>
<reference evidence="8" key="3">
    <citation type="submission" date="2015-06" db="UniProtKB">
        <authorList>
            <consortium name="EnsemblMetazoa"/>
        </authorList>
    </citation>
    <scope>IDENTIFICATION</scope>
</reference>
<dbReference type="OMA" id="RFSCKQP"/>
<dbReference type="GeneID" id="20215621"/>
<evidence type="ECO:0000259" key="6">
    <source>
        <dbReference type="PROSITE" id="PS51336"/>
    </source>
</evidence>
<dbReference type="InterPro" id="IPR040193">
    <property type="entry name" value="EFHC1/EFHC2/EFHB"/>
</dbReference>
<dbReference type="InterPro" id="IPR006602">
    <property type="entry name" value="DM10_dom"/>
</dbReference>
<dbReference type="Pfam" id="PF06565">
    <property type="entry name" value="DM10_dom"/>
    <property type="match status" value="3"/>
</dbReference>
<accession>T1G3H3</accession>
<dbReference type="AlphaFoldDB" id="T1G3H3"/>
<evidence type="ECO:0000256" key="1">
    <source>
        <dbReference type="ARBA" id="ARBA00004430"/>
    </source>
</evidence>
<dbReference type="Gene3D" id="2.30.29.170">
    <property type="match status" value="3"/>
</dbReference>
<reference evidence="9" key="1">
    <citation type="submission" date="2012-12" db="EMBL/GenBank/DDBJ databases">
        <authorList>
            <person name="Hellsten U."/>
            <person name="Grimwood J."/>
            <person name="Chapman J.A."/>
            <person name="Shapiro H."/>
            <person name="Aerts A."/>
            <person name="Otillar R.P."/>
            <person name="Terry A.Y."/>
            <person name="Boore J.L."/>
            <person name="Simakov O."/>
            <person name="Marletaz F."/>
            <person name="Cho S.-J."/>
            <person name="Edsinger-Gonzales E."/>
            <person name="Havlak P."/>
            <person name="Kuo D.-H."/>
            <person name="Larsson T."/>
            <person name="Lv J."/>
            <person name="Arendt D."/>
            <person name="Savage R."/>
            <person name="Osoegawa K."/>
            <person name="de Jong P."/>
            <person name="Lindberg D.R."/>
            <person name="Seaver E.C."/>
            <person name="Weisblat D.A."/>
            <person name="Putnam N.H."/>
            <person name="Grigoriev I.V."/>
            <person name="Rokhsar D.S."/>
        </authorList>
    </citation>
    <scope>NUCLEOTIDE SEQUENCE</scope>
</reference>
<dbReference type="STRING" id="6412.T1G3H3"/>
<dbReference type="EMBL" id="KB096457">
    <property type="protein sequence ID" value="ESO04736.1"/>
    <property type="molecule type" value="Genomic_DNA"/>
</dbReference>
<feature type="domain" description="DM10" evidence="6">
    <location>
        <begin position="231"/>
        <end position="370"/>
    </location>
</feature>
<protein>
    <recommendedName>
        <fullName evidence="6">DM10 domain-containing protein</fullName>
    </recommendedName>
</protein>
<dbReference type="FunFam" id="2.30.29.170:FF:000001">
    <property type="entry name" value="EF-hand domain containing 1"/>
    <property type="match status" value="1"/>
</dbReference>
<dbReference type="PROSITE" id="PS51336">
    <property type="entry name" value="DM10"/>
    <property type="match status" value="3"/>
</dbReference>
<dbReference type="OrthoDB" id="10255210at2759"/>
<evidence type="ECO:0000256" key="2">
    <source>
        <dbReference type="ARBA" id="ARBA00022490"/>
    </source>
</evidence>
<reference evidence="7 9" key="2">
    <citation type="journal article" date="2013" name="Nature">
        <title>Insights into bilaterian evolution from three spiralian genomes.</title>
        <authorList>
            <person name="Simakov O."/>
            <person name="Marletaz F."/>
            <person name="Cho S.J."/>
            <person name="Edsinger-Gonzales E."/>
            <person name="Havlak P."/>
            <person name="Hellsten U."/>
            <person name="Kuo D.H."/>
            <person name="Larsson T."/>
            <person name="Lv J."/>
            <person name="Arendt D."/>
            <person name="Savage R."/>
            <person name="Osoegawa K."/>
            <person name="de Jong P."/>
            <person name="Grimwood J."/>
            <person name="Chapman J.A."/>
            <person name="Shapiro H."/>
            <person name="Aerts A."/>
            <person name="Otillar R.P."/>
            <person name="Terry A.Y."/>
            <person name="Boore J.L."/>
            <person name="Grigoriev I.V."/>
            <person name="Lindberg D.R."/>
            <person name="Seaver E.C."/>
            <person name="Weisblat D.A."/>
            <person name="Putnam N.H."/>
            <person name="Rokhsar D.S."/>
        </authorList>
    </citation>
    <scope>NUCLEOTIDE SEQUENCE</scope>
</reference>
<dbReference type="FunFam" id="2.30.29.170:FF:000002">
    <property type="entry name" value="EF-hand domain (C-terminal) containing 1"/>
    <property type="match status" value="1"/>
</dbReference>